<dbReference type="InterPro" id="IPR016130">
    <property type="entry name" value="Tyr_Pase_AS"/>
</dbReference>
<dbReference type="Proteomes" id="UP000297617">
    <property type="component" value="Unassembled WGS sequence"/>
</dbReference>
<comment type="caution">
    <text evidence="1">The sequence shown here is derived from an EMBL/GenBank/DDBJ whole genome shotgun (WGS) entry which is preliminary data.</text>
</comment>
<gene>
    <name evidence="1" type="ORF">EHQ10_03155</name>
</gene>
<dbReference type="InterPro" id="IPR029021">
    <property type="entry name" value="Prot-tyrosine_phosphatase-like"/>
</dbReference>
<reference evidence="2" key="1">
    <citation type="journal article" date="2019" name="PLoS Negl. Trop. Dis.">
        <title>Revisiting the worldwide diversity of Leptospira species in the environment.</title>
        <authorList>
            <person name="Vincent A.T."/>
            <person name="Schiettekatte O."/>
            <person name="Bourhy P."/>
            <person name="Veyrier F.J."/>
            <person name="Picardeau M."/>
        </authorList>
    </citation>
    <scope>NUCLEOTIDE SEQUENCE [LARGE SCALE GENOMIC DNA]</scope>
    <source>
        <strain evidence="2">201800295</strain>
    </source>
</reference>
<proteinExistence type="predicted"/>
<dbReference type="SUPFAM" id="SSF52799">
    <property type="entry name" value="(Phosphotyrosine protein) phosphatases II"/>
    <property type="match status" value="1"/>
</dbReference>
<sequence>MIQIYHNLFIGNESDYENQVRLQSDWYIVHAWKEPYHRNLLGYSGKGAPKDHPEYLVAIRGKRLFLNLVDAADPNYIPKTIIDAALLFIDQALSAEQKCLVHCNLGESRSPSIGLLYLASKQLIPNQNLEIAEFEFRKIYPTYNPKSGIRSYLIGHWGDYCRF</sequence>
<dbReference type="PROSITE" id="PS00383">
    <property type="entry name" value="TYR_PHOSPHATASE_1"/>
    <property type="match status" value="1"/>
</dbReference>
<name>A0ABY2L7Y6_9LEPT</name>
<protein>
    <submittedName>
        <fullName evidence="1">Phosphatase</fullName>
    </submittedName>
</protein>
<organism evidence="1 2">
    <name type="scientific">Leptospira bouyouniensis</name>
    <dbReference type="NCBI Taxonomy" id="2484911"/>
    <lineage>
        <taxon>Bacteria</taxon>
        <taxon>Pseudomonadati</taxon>
        <taxon>Spirochaetota</taxon>
        <taxon>Spirochaetia</taxon>
        <taxon>Leptospirales</taxon>
        <taxon>Leptospiraceae</taxon>
        <taxon>Leptospira</taxon>
    </lineage>
</organism>
<evidence type="ECO:0000313" key="1">
    <source>
        <dbReference type="EMBL" id="TGK52763.1"/>
    </source>
</evidence>
<dbReference type="EMBL" id="RQFD01000003">
    <property type="protein sequence ID" value="TGK52763.1"/>
    <property type="molecule type" value="Genomic_DNA"/>
</dbReference>
<keyword evidence="2" id="KW-1185">Reference proteome</keyword>
<evidence type="ECO:0000313" key="2">
    <source>
        <dbReference type="Proteomes" id="UP000297617"/>
    </source>
</evidence>
<dbReference type="Gene3D" id="3.90.190.10">
    <property type="entry name" value="Protein tyrosine phosphatase superfamily"/>
    <property type="match status" value="1"/>
</dbReference>
<accession>A0ABY2L7Y6</accession>
<dbReference type="RefSeq" id="WP_135753206.1">
    <property type="nucleotide sequence ID" value="NZ_RQFD01000003.1"/>
</dbReference>